<evidence type="ECO:0000256" key="3">
    <source>
        <dbReference type="ARBA" id="ARBA00022989"/>
    </source>
</evidence>
<dbReference type="RefSeq" id="WP_134436960.1">
    <property type="nucleotide sequence ID" value="NZ_SOML01000009.1"/>
</dbReference>
<evidence type="ECO:0000313" key="9">
    <source>
        <dbReference type="Proteomes" id="UP000297861"/>
    </source>
</evidence>
<keyword evidence="2 5" id="KW-0812">Transmembrane</keyword>
<sequence length="166" mass="17635">MTVEIIIIVCLIVIGVALMLAEIFLLPGITIAGIAGGVMMVGSIVYAFYYVDATAGYVTIAANIIIGVGAFVFVIKSNALDHIALKTDIDAVVEQPEIQTLSVGDKGIALSRLNPIGKVEFNNESVVEAKSVTGEFIDEGENVEIVHVEKSTVLVKPSNKVEDLFI</sequence>
<reference evidence="8 9" key="1">
    <citation type="submission" date="2019-03" db="EMBL/GenBank/DDBJ databases">
        <title>San Antonio Military Medical Center submission to MRSN (WRAIR), pending publication.</title>
        <authorList>
            <person name="Blyth D.M."/>
            <person name="Mccarthy S.L."/>
            <person name="Schall S.E."/>
            <person name="Stam J.A."/>
            <person name="Ong A.C."/>
            <person name="Mcgann P.T."/>
        </authorList>
    </citation>
    <scope>NUCLEOTIDE SEQUENCE [LARGE SCALE GENOMIC DNA]</scope>
    <source>
        <strain evidence="8 9">MRSN571793</strain>
    </source>
</reference>
<dbReference type="PANTHER" id="PTHR33507:SF3">
    <property type="entry name" value="INNER MEMBRANE PROTEIN YBBJ"/>
    <property type="match status" value="1"/>
</dbReference>
<comment type="subcellular location">
    <subcellularLocation>
        <location evidence="1">Membrane</location>
        <topology evidence="1">Multi-pass membrane protein</topology>
    </subcellularLocation>
</comment>
<proteinExistence type="predicted"/>
<dbReference type="PANTHER" id="PTHR33507">
    <property type="entry name" value="INNER MEMBRANE PROTEIN YBBJ"/>
    <property type="match status" value="1"/>
</dbReference>
<evidence type="ECO:0000256" key="4">
    <source>
        <dbReference type="ARBA" id="ARBA00023136"/>
    </source>
</evidence>
<accession>A0A4Y8KZ46</accession>
<organism evidence="8 9">
    <name type="scientific">Dysgonomonas capnocytophagoides</name>
    <dbReference type="NCBI Taxonomy" id="45254"/>
    <lineage>
        <taxon>Bacteria</taxon>
        <taxon>Pseudomonadati</taxon>
        <taxon>Bacteroidota</taxon>
        <taxon>Bacteroidia</taxon>
        <taxon>Bacteroidales</taxon>
        <taxon>Dysgonomonadaceae</taxon>
        <taxon>Dysgonomonas</taxon>
    </lineage>
</organism>
<dbReference type="EMBL" id="SOML01000009">
    <property type="protein sequence ID" value="TFD94997.1"/>
    <property type="molecule type" value="Genomic_DNA"/>
</dbReference>
<dbReference type="InterPro" id="IPR012340">
    <property type="entry name" value="NA-bd_OB-fold"/>
</dbReference>
<comment type="caution">
    <text evidence="8">The sequence shown here is derived from an EMBL/GenBank/DDBJ whole genome shotgun (WGS) entry which is preliminary data.</text>
</comment>
<dbReference type="AlphaFoldDB" id="A0A4Y8KZ46"/>
<feature type="transmembrane region" description="Helical" evidence="5">
    <location>
        <begin position="55"/>
        <end position="75"/>
    </location>
</feature>
<feature type="domain" description="NfeD integral membrane" evidence="7">
    <location>
        <begin position="8"/>
        <end position="75"/>
    </location>
</feature>
<dbReference type="InterPro" id="IPR056739">
    <property type="entry name" value="NfeD_membrane"/>
</dbReference>
<dbReference type="InterPro" id="IPR052165">
    <property type="entry name" value="Membrane_assoc_protease"/>
</dbReference>
<evidence type="ECO:0000256" key="1">
    <source>
        <dbReference type="ARBA" id="ARBA00004141"/>
    </source>
</evidence>
<dbReference type="GO" id="GO:0005886">
    <property type="term" value="C:plasma membrane"/>
    <property type="evidence" value="ECO:0007669"/>
    <property type="project" value="TreeGrafter"/>
</dbReference>
<keyword evidence="3 5" id="KW-1133">Transmembrane helix</keyword>
<feature type="transmembrane region" description="Helical" evidence="5">
    <location>
        <begin position="6"/>
        <end position="26"/>
    </location>
</feature>
<dbReference type="Pfam" id="PF01957">
    <property type="entry name" value="NfeD"/>
    <property type="match status" value="1"/>
</dbReference>
<protein>
    <submittedName>
        <fullName evidence="8">Uncharacterized protein</fullName>
    </submittedName>
</protein>
<dbReference type="InterPro" id="IPR002810">
    <property type="entry name" value="NfeD-like_C"/>
</dbReference>
<keyword evidence="4 5" id="KW-0472">Membrane</keyword>
<dbReference type="Pfam" id="PF24961">
    <property type="entry name" value="NfeD_membrane"/>
    <property type="match status" value="1"/>
</dbReference>
<feature type="transmembrane region" description="Helical" evidence="5">
    <location>
        <begin position="31"/>
        <end position="49"/>
    </location>
</feature>
<dbReference type="OrthoDB" id="1120520at2"/>
<feature type="domain" description="NfeD-like C-terminal" evidence="6">
    <location>
        <begin position="103"/>
        <end position="157"/>
    </location>
</feature>
<evidence type="ECO:0000313" key="8">
    <source>
        <dbReference type="EMBL" id="TFD94997.1"/>
    </source>
</evidence>
<dbReference type="STRING" id="1121485.GCA_000426485_02083"/>
<dbReference type="Gene3D" id="2.40.50.140">
    <property type="entry name" value="Nucleic acid-binding proteins"/>
    <property type="match status" value="1"/>
</dbReference>
<evidence type="ECO:0000256" key="2">
    <source>
        <dbReference type="ARBA" id="ARBA00022692"/>
    </source>
</evidence>
<name>A0A4Y8KZ46_9BACT</name>
<evidence type="ECO:0000259" key="6">
    <source>
        <dbReference type="Pfam" id="PF01957"/>
    </source>
</evidence>
<keyword evidence="9" id="KW-1185">Reference proteome</keyword>
<gene>
    <name evidence="8" type="ORF">E2605_14345</name>
</gene>
<evidence type="ECO:0000259" key="7">
    <source>
        <dbReference type="Pfam" id="PF24961"/>
    </source>
</evidence>
<dbReference type="Proteomes" id="UP000297861">
    <property type="component" value="Unassembled WGS sequence"/>
</dbReference>
<evidence type="ECO:0000256" key="5">
    <source>
        <dbReference type="SAM" id="Phobius"/>
    </source>
</evidence>